<evidence type="ECO:0000259" key="1">
    <source>
        <dbReference type="PROSITE" id="PS51186"/>
    </source>
</evidence>
<dbReference type="Gene3D" id="3.40.630.30">
    <property type="match status" value="1"/>
</dbReference>
<protein>
    <recommendedName>
        <fullName evidence="1">N-acetyltransferase domain-containing protein</fullName>
    </recommendedName>
</protein>
<reference evidence="2 3" key="1">
    <citation type="submission" date="2022-06" db="EMBL/GenBank/DDBJ databases">
        <title>Mycolicibacterium sp. CAU 1645 isolated from seawater.</title>
        <authorList>
            <person name="Kim W."/>
        </authorList>
    </citation>
    <scope>NUCLEOTIDE SEQUENCE [LARGE SCALE GENOMIC DNA]</scope>
    <source>
        <strain evidence="2 3">CAU 1645</strain>
    </source>
</reference>
<dbReference type="EMBL" id="JANDBD010000002">
    <property type="protein sequence ID" value="MCP9271953.1"/>
    <property type="molecule type" value="Genomic_DNA"/>
</dbReference>
<name>A0ABT1LYH6_9MYCO</name>
<sequence length="183" mass="20202">MWRRLDVDDYDAVMALRQTVLGSLPDPDFYVREDDERMFVRGHLDLFGESVGYFDGDALVAYLALTTDLVSSAEDIEFASCEPTFSDVVFAAAMVLPEYRGRALHRAGIRHHIAAARAIGALRGMAQISARNHRSLRSYLSEGFRITRAVEYPDGRRRLRSSTPTAGAACCWSAISSGAIGSH</sequence>
<gene>
    <name evidence="2" type="ORF">NM203_07125</name>
</gene>
<comment type="caution">
    <text evidence="2">The sequence shown here is derived from an EMBL/GenBank/DDBJ whole genome shotgun (WGS) entry which is preliminary data.</text>
</comment>
<organism evidence="2 3">
    <name type="scientific">Mycolicibacterium arenosum</name>
    <dbReference type="NCBI Taxonomy" id="2952157"/>
    <lineage>
        <taxon>Bacteria</taxon>
        <taxon>Bacillati</taxon>
        <taxon>Actinomycetota</taxon>
        <taxon>Actinomycetes</taxon>
        <taxon>Mycobacteriales</taxon>
        <taxon>Mycobacteriaceae</taxon>
        <taxon>Mycolicibacterium</taxon>
    </lineage>
</organism>
<evidence type="ECO:0000313" key="3">
    <source>
        <dbReference type="Proteomes" id="UP001651690"/>
    </source>
</evidence>
<dbReference type="InterPro" id="IPR016181">
    <property type="entry name" value="Acyl_CoA_acyltransferase"/>
</dbReference>
<dbReference type="Proteomes" id="UP001651690">
    <property type="component" value="Unassembled WGS sequence"/>
</dbReference>
<evidence type="ECO:0000313" key="2">
    <source>
        <dbReference type="EMBL" id="MCP9271953.1"/>
    </source>
</evidence>
<feature type="domain" description="N-acetyltransferase" evidence="1">
    <location>
        <begin position="1"/>
        <end position="164"/>
    </location>
</feature>
<keyword evidence="3" id="KW-1185">Reference proteome</keyword>
<dbReference type="SUPFAM" id="SSF55729">
    <property type="entry name" value="Acyl-CoA N-acyltransferases (Nat)"/>
    <property type="match status" value="1"/>
</dbReference>
<dbReference type="PROSITE" id="PS51186">
    <property type="entry name" value="GNAT"/>
    <property type="match status" value="1"/>
</dbReference>
<dbReference type="InterPro" id="IPR000182">
    <property type="entry name" value="GNAT_dom"/>
</dbReference>
<dbReference type="RefSeq" id="WP_255059075.1">
    <property type="nucleotide sequence ID" value="NZ_JANDBD010000002.1"/>
</dbReference>
<proteinExistence type="predicted"/>
<accession>A0ABT1LYH6</accession>